<name>A0A919AWG3_9ACTN</name>
<proteinExistence type="predicted"/>
<evidence type="ECO:0000256" key="3">
    <source>
        <dbReference type="SAM" id="SignalP"/>
    </source>
</evidence>
<accession>A0A919AWG3</accession>
<dbReference type="AlphaFoldDB" id="A0A919AWG3"/>
<organism evidence="4 5">
    <name type="scientific">Streptomyces mashuensis</name>
    <dbReference type="NCBI Taxonomy" id="33904"/>
    <lineage>
        <taxon>Bacteria</taxon>
        <taxon>Bacillati</taxon>
        <taxon>Actinomycetota</taxon>
        <taxon>Actinomycetes</taxon>
        <taxon>Kitasatosporales</taxon>
        <taxon>Streptomycetaceae</taxon>
        <taxon>Streptomyces</taxon>
    </lineage>
</organism>
<dbReference type="InterPro" id="IPR007312">
    <property type="entry name" value="Phosphoesterase"/>
</dbReference>
<dbReference type="EMBL" id="BNBD01000001">
    <property type="protein sequence ID" value="GHF29722.1"/>
    <property type="molecule type" value="Genomic_DNA"/>
</dbReference>
<feature type="chain" id="PRO_5038437648" evidence="3">
    <location>
        <begin position="34"/>
        <end position="299"/>
    </location>
</feature>
<keyword evidence="5" id="KW-1185">Reference proteome</keyword>
<evidence type="ECO:0000313" key="4">
    <source>
        <dbReference type="EMBL" id="GHF29722.1"/>
    </source>
</evidence>
<dbReference type="PANTHER" id="PTHR31956:SF1">
    <property type="entry name" value="NON-SPECIFIC PHOSPHOLIPASE C1"/>
    <property type="match status" value="1"/>
</dbReference>
<keyword evidence="2" id="KW-0843">Virulence</keyword>
<dbReference type="RefSeq" id="WP_229890507.1">
    <property type="nucleotide sequence ID" value="NZ_BNBD01000001.1"/>
</dbReference>
<dbReference type="Proteomes" id="UP000638313">
    <property type="component" value="Unassembled WGS sequence"/>
</dbReference>
<reference evidence="4" key="2">
    <citation type="submission" date="2020-09" db="EMBL/GenBank/DDBJ databases">
        <authorList>
            <person name="Sun Q."/>
            <person name="Ohkuma M."/>
        </authorList>
    </citation>
    <scope>NUCLEOTIDE SEQUENCE</scope>
    <source>
        <strain evidence="4">JCM 4059</strain>
    </source>
</reference>
<reference evidence="4" key="1">
    <citation type="journal article" date="2014" name="Int. J. Syst. Evol. Microbiol.">
        <title>Complete genome sequence of Corynebacterium casei LMG S-19264T (=DSM 44701T), isolated from a smear-ripened cheese.</title>
        <authorList>
            <consortium name="US DOE Joint Genome Institute (JGI-PGF)"/>
            <person name="Walter F."/>
            <person name="Albersmeier A."/>
            <person name="Kalinowski J."/>
            <person name="Ruckert C."/>
        </authorList>
    </citation>
    <scope>NUCLEOTIDE SEQUENCE</scope>
    <source>
        <strain evidence="4">JCM 4059</strain>
    </source>
</reference>
<comment type="caution">
    <text evidence="4">The sequence shown here is derived from an EMBL/GenBank/DDBJ whole genome shotgun (WGS) entry which is preliminary data.</text>
</comment>
<evidence type="ECO:0000256" key="1">
    <source>
        <dbReference type="ARBA" id="ARBA00022801"/>
    </source>
</evidence>
<evidence type="ECO:0000256" key="2">
    <source>
        <dbReference type="ARBA" id="ARBA00023026"/>
    </source>
</evidence>
<feature type="signal peptide" evidence="3">
    <location>
        <begin position="1"/>
        <end position="33"/>
    </location>
</feature>
<dbReference type="GO" id="GO:0042578">
    <property type="term" value="F:phosphoric ester hydrolase activity"/>
    <property type="evidence" value="ECO:0007669"/>
    <property type="project" value="UniProtKB-ARBA"/>
</dbReference>
<dbReference type="Gene3D" id="3.40.720.10">
    <property type="entry name" value="Alkaline Phosphatase, subunit A"/>
    <property type="match status" value="1"/>
</dbReference>
<evidence type="ECO:0000313" key="5">
    <source>
        <dbReference type="Proteomes" id="UP000638313"/>
    </source>
</evidence>
<keyword evidence="1" id="KW-0378">Hydrolase</keyword>
<dbReference type="SUPFAM" id="SSF53649">
    <property type="entry name" value="Alkaline phosphatase-like"/>
    <property type="match status" value="1"/>
</dbReference>
<sequence>MRAAARHPHRTRRPAPALASAFALAATSLGLWASDSAAAPAAVPTPDHVVVVVFENHAYDQVMGSSSAPYLNSLAAGGASLTASYAETHPSQPNYYALFSGETQGVTDDSCVDPGFSAEPNLASELLGAGRTWGSYNESLPAEGSTACKSSDGKYRQKHNPWFGFDNVPTSTAHTFAAFPKGTDYAQLPTVSFVVPNMCNDMHDCSVGTGDTWLKNNLKSYADWAKTHNSLLVVTFDEDNRLSGNRIPTVLYGQPVKPGSTSGTTYNHYDVLRTLEDMYGLPHAGNAADAKDVTGIWTT</sequence>
<gene>
    <name evidence="4" type="ORF">GCM10010218_08610</name>
</gene>
<dbReference type="Pfam" id="PF04185">
    <property type="entry name" value="Phosphoesterase"/>
    <property type="match status" value="1"/>
</dbReference>
<protein>
    <submittedName>
        <fullName evidence="4">Acid phosphatase</fullName>
    </submittedName>
</protein>
<dbReference type="InterPro" id="IPR017850">
    <property type="entry name" value="Alkaline_phosphatase_core_sf"/>
</dbReference>
<keyword evidence="3" id="KW-0732">Signal</keyword>
<dbReference type="PANTHER" id="PTHR31956">
    <property type="entry name" value="NON-SPECIFIC PHOSPHOLIPASE C4-RELATED"/>
    <property type="match status" value="1"/>
</dbReference>